<evidence type="ECO:0008006" key="3">
    <source>
        <dbReference type="Google" id="ProtNLM"/>
    </source>
</evidence>
<accession>A0ABX7Q2G8</accession>
<reference evidence="1 2" key="1">
    <citation type="submission" date="2021-03" db="EMBL/GenBank/DDBJ databases">
        <title>Geobacter metallireducens gen. nov. sp. nov., a microorganism capable of coupling the complete oxidation of organic compounds to the reduction of iron and other metals.</title>
        <authorList>
            <person name="Li Y."/>
        </authorList>
    </citation>
    <scope>NUCLEOTIDE SEQUENCE [LARGE SCALE GENOMIC DNA]</scope>
    <source>
        <strain evidence="1 2">Jerry-YX</strain>
    </source>
</reference>
<evidence type="ECO:0000313" key="1">
    <source>
        <dbReference type="EMBL" id="QSV45136.1"/>
    </source>
</evidence>
<name>A0ABX7Q2G8_9BACT</name>
<dbReference type="RefSeq" id="WP_207162942.1">
    <property type="nucleotide sequence ID" value="NZ_CP071382.1"/>
</dbReference>
<sequence length="63" mass="7440">MTRFNANNGGMLERKVSVRLDADRFAFLEDYARREGYSVSLIVRHLVCRFVEDRRKYAGVRMP</sequence>
<organism evidence="1 2">
    <name type="scientific">Geobacter benzoatilyticus</name>
    <dbReference type="NCBI Taxonomy" id="2815309"/>
    <lineage>
        <taxon>Bacteria</taxon>
        <taxon>Pseudomonadati</taxon>
        <taxon>Thermodesulfobacteriota</taxon>
        <taxon>Desulfuromonadia</taxon>
        <taxon>Geobacterales</taxon>
        <taxon>Geobacteraceae</taxon>
        <taxon>Geobacter</taxon>
    </lineage>
</organism>
<proteinExistence type="predicted"/>
<evidence type="ECO:0000313" key="2">
    <source>
        <dbReference type="Proteomes" id="UP000663651"/>
    </source>
</evidence>
<dbReference type="InterPro" id="IPR010985">
    <property type="entry name" value="Ribbon_hlx_hlx"/>
</dbReference>
<dbReference type="EMBL" id="CP071382">
    <property type="protein sequence ID" value="QSV45136.1"/>
    <property type="molecule type" value="Genomic_DNA"/>
</dbReference>
<dbReference type="Proteomes" id="UP000663651">
    <property type="component" value="Chromosome"/>
</dbReference>
<protein>
    <recommendedName>
        <fullName evidence="3">Ribbon-helix-helix protein CopG domain-containing protein</fullName>
    </recommendedName>
</protein>
<dbReference type="SUPFAM" id="SSF47598">
    <property type="entry name" value="Ribbon-helix-helix"/>
    <property type="match status" value="1"/>
</dbReference>
<gene>
    <name evidence="1" type="ORF">JZM60_13460</name>
</gene>
<keyword evidence="2" id="KW-1185">Reference proteome</keyword>